<dbReference type="RefSeq" id="WP_089002525.1">
    <property type="nucleotide sequence ID" value="NZ_JBFAAC010000007.1"/>
</dbReference>
<dbReference type="Gene3D" id="1.10.10.10">
    <property type="entry name" value="Winged helix-like DNA-binding domain superfamily/Winged helix DNA-binding domain"/>
    <property type="match status" value="1"/>
</dbReference>
<dbReference type="InterPro" id="IPR036390">
    <property type="entry name" value="WH_DNA-bd_sf"/>
</dbReference>
<dbReference type="InterPro" id="IPR036388">
    <property type="entry name" value="WH-like_DNA-bd_sf"/>
</dbReference>
<keyword evidence="3" id="KW-1185">Reference proteome</keyword>
<dbReference type="GO" id="GO:0003700">
    <property type="term" value="F:DNA-binding transcription factor activity"/>
    <property type="evidence" value="ECO:0007669"/>
    <property type="project" value="InterPro"/>
</dbReference>
<dbReference type="GeneID" id="95805015"/>
<sequence length="205" mass="21819">MAAAPRVVSDVQTLKALADPARLAILELMMGDYARSWTAKELAAEIQMPPKKLYYHLGLLEQRGLLEVRATQVVNGIIEKHYGAGQRSITFQRGSGAAEAVELAPDTAEEMGQVVTTLFDTVHADILAGLRSGATVMHREAPDAKRVVVSYATAGMPPTRAGEFRAALLSVVEQFQAAAVPGEPRFELLVAIAPQSDTASATPPG</sequence>
<evidence type="ECO:0000259" key="1">
    <source>
        <dbReference type="SMART" id="SM00418"/>
    </source>
</evidence>
<dbReference type="EMBL" id="LT607733">
    <property type="protein sequence ID" value="SCG18995.1"/>
    <property type="molecule type" value="Genomic_DNA"/>
</dbReference>
<dbReference type="Proteomes" id="UP000198251">
    <property type="component" value="Chromosome I"/>
</dbReference>
<reference evidence="2 3" key="1">
    <citation type="submission" date="2016-06" db="EMBL/GenBank/DDBJ databases">
        <authorList>
            <person name="Kjaerup R.B."/>
            <person name="Dalgaard T.S."/>
            <person name="Juul-Madsen H.R."/>
        </authorList>
    </citation>
    <scope>NUCLEOTIDE SEQUENCE [LARGE SCALE GENOMIC DNA]</scope>
    <source>
        <strain evidence="2 3">DSM 43913</strain>
    </source>
</reference>
<gene>
    <name evidence="2" type="ORF">GA0070610_5353</name>
</gene>
<dbReference type="SMART" id="SM00418">
    <property type="entry name" value="HTH_ARSR"/>
    <property type="match status" value="1"/>
</dbReference>
<evidence type="ECO:0000313" key="3">
    <source>
        <dbReference type="Proteomes" id="UP000198251"/>
    </source>
</evidence>
<dbReference type="InterPro" id="IPR011991">
    <property type="entry name" value="ArsR-like_HTH"/>
</dbReference>
<accession>A0A1C5GGS8</accession>
<feature type="domain" description="HTH arsR-type" evidence="1">
    <location>
        <begin position="12"/>
        <end position="106"/>
    </location>
</feature>
<dbReference type="CDD" id="cd00090">
    <property type="entry name" value="HTH_ARSR"/>
    <property type="match status" value="1"/>
</dbReference>
<protein>
    <submittedName>
        <fullName evidence="2">Helix-turn-helix domain-containing protein</fullName>
    </submittedName>
</protein>
<dbReference type="AlphaFoldDB" id="A0A1C5GGS8"/>
<proteinExistence type="predicted"/>
<organism evidence="2 3">
    <name type="scientific">Micromonospora echinofusca</name>
    <dbReference type="NCBI Taxonomy" id="47858"/>
    <lineage>
        <taxon>Bacteria</taxon>
        <taxon>Bacillati</taxon>
        <taxon>Actinomycetota</taxon>
        <taxon>Actinomycetes</taxon>
        <taxon>Micromonosporales</taxon>
        <taxon>Micromonosporaceae</taxon>
        <taxon>Micromonospora</taxon>
    </lineage>
</organism>
<dbReference type="Pfam" id="PF12840">
    <property type="entry name" value="HTH_20"/>
    <property type="match status" value="1"/>
</dbReference>
<name>A0A1C5GGS8_MICEH</name>
<evidence type="ECO:0000313" key="2">
    <source>
        <dbReference type="EMBL" id="SCG18995.1"/>
    </source>
</evidence>
<dbReference type="SUPFAM" id="SSF46785">
    <property type="entry name" value="Winged helix' DNA-binding domain"/>
    <property type="match status" value="1"/>
</dbReference>
<dbReference type="InterPro" id="IPR001845">
    <property type="entry name" value="HTH_ArsR_DNA-bd_dom"/>
</dbReference>